<evidence type="ECO:0000313" key="19">
    <source>
        <dbReference type="Xenbase" id="XB-GENE-17343144"/>
    </source>
</evidence>
<feature type="compositionally biased region" description="Polar residues" evidence="14">
    <location>
        <begin position="198"/>
        <end position="207"/>
    </location>
</feature>
<name>A0A1L8HF80_XENLA</name>
<keyword evidence="15" id="KW-1185">Reference proteome</keyword>
<evidence type="ECO:0000256" key="14">
    <source>
        <dbReference type="SAM" id="MobiDB-lite"/>
    </source>
</evidence>
<keyword evidence="7" id="KW-0493">Microtubule</keyword>
<evidence type="ECO:0000313" key="18">
    <source>
        <dbReference type="RefSeq" id="XP_041438053.1"/>
    </source>
</evidence>
<evidence type="ECO:0000313" key="16">
    <source>
        <dbReference type="RefSeq" id="XP_018102162.1"/>
    </source>
</evidence>
<feature type="compositionally biased region" description="Basic and acidic residues" evidence="14">
    <location>
        <begin position="291"/>
        <end position="323"/>
    </location>
</feature>
<feature type="region of interest" description="Disordered" evidence="14">
    <location>
        <begin position="21"/>
        <end position="85"/>
    </location>
</feature>
<evidence type="ECO:0000256" key="7">
    <source>
        <dbReference type="ARBA" id="ARBA00022701"/>
    </source>
</evidence>
<dbReference type="PANTHER" id="PTHR14320:SF2">
    <property type="entry name" value="COILED-COIL DOMAIN-CONTAINING PROTEIN 181"/>
    <property type="match status" value="1"/>
</dbReference>
<feature type="compositionally biased region" description="Polar residues" evidence="14">
    <location>
        <begin position="215"/>
        <end position="224"/>
    </location>
</feature>
<evidence type="ECO:0000256" key="13">
    <source>
        <dbReference type="ARBA" id="ARBA00047162"/>
    </source>
</evidence>
<dbReference type="OMA" id="KAWLMRK"/>
<dbReference type="GO" id="GO:0005874">
    <property type="term" value="C:microtubule"/>
    <property type="evidence" value="ECO:0007669"/>
    <property type="project" value="UniProtKB-KW"/>
</dbReference>
<evidence type="ECO:0000256" key="8">
    <source>
        <dbReference type="ARBA" id="ARBA00022846"/>
    </source>
</evidence>
<dbReference type="Xenbase" id="XB-GENE-17343144">
    <property type="gene designation" value="ccdc181.L"/>
</dbReference>
<comment type="function">
    <text evidence="1">Microtubule-binding protein that localizes to the microtubular manchette of elongating spermatids.</text>
</comment>
<comment type="subcellular location">
    <subcellularLocation>
        <location evidence="2">Cell projection</location>
        <location evidence="2">Cilium</location>
        <location evidence="2">Flagellum</location>
    </subcellularLocation>
    <subcellularLocation>
        <location evidence="3">Cytoplasm</location>
        <location evidence="3">Cytoskeleton</location>
    </subcellularLocation>
</comment>
<dbReference type="KEGG" id="xla:108708206"/>
<feature type="region of interest" description="Disordered" evidence="14">
    <location>
        <begin position="198"/>
        <end position="323"/>
    </location>
</feature>
<evidence type="ECO:0000256" key="2">
    <source>
        <dbReference type="ARBA" id="ARBA00004230"/>
    </source>
</evidence>
<dbReference type="STRING" id="8355.A0A1L8HF80"/>
<dbReference type="AGR" id="Xenbase:XB-GENE-17343144"/>
<evidence type="ECO:0000256" key="5">
    <source>
        <dbReference type="ARBA" id="ARBA00022306"/>
    </source>
</evidence>
<keyword evidence="6" id="KW-0963">Cytoplasm</keyword>
<proteinExistence type="inferred from homology"/>
<dbReference type="AlphaFoldDB" id="A0A1L8HF80"/>
<keyword evidence="9" id="KW-0175">Coiled coil</keyword>
<feature type="compositionally biased region" description="Basic and acidic residues" evidence="14">
    <location>
        <begin position="34"/>
        <end position="52"/>
    </location>
</feature>
<evidence type="ECO:0000256" key="9">
    <source>
        <dbReference type="ARBA" id="ARBA00023054"/>
    </source>
</evidence>
<dbReference type="GO" id="GO:0008017">
    <property type="term" value="F:microtubule binding"/>
    <property type="evidence" value="ECO:0000318"/>
    <property type="project" value="GO_Central"/>
</dbReference>
<evidence type="ECO:0000256" key="10">
    <source>
        <dbReference type="ARBA" id="ARBA00023069"/>
    </source>
</evidence>
<evidence type="ECO:0000256" key="1">
    <source>
        <dbReference type="ARBA" id="ARBA00002213"/>
    </source>
</evidence>
<dbReference type="RefSeq" id="XP_041438053.1">
    <property type="nucleotide sequence ID" value="XM_041582119.1"/>
</dbReference>
<accession>A0A1L8HF80</accession>
<dbReference type="RefSeq" id="XP_018102162.1">
    <property type="nucleotide sequence ID" value="XM_018246673.2"/>
</dbReference>
<feature type="compositionally biased region" description="Acidic residues" evidence="14">
    <location>
        <begin position="74"/>
        <end position="85"/>
    </location>
</feature>
<comment type="similarity">
    <text evidence="4">Belongs to the CCDC181 family.</text>
</comment>
<evidence type="ECO:0000256" key="11">
    <source>
        <dbReference type="ARBA" id="ARBA00023212"/>
    </source>
</evidence>
<dbReference type="Bgee" id="108708206">
    <property type="expression patterns" value="Expressed in testis and 12 other cell types or tissues"/>
</dbReference>
<gene>
    <name evidence="16 17 18 19" type="primary">ccdc181.L</name>
</gene>
<keyword evidence="11" id="KW-0206">Cytoskeleton</keyword>
<evidence type="ECO:0000256" key="6">
    <source>
        <dbReference type="ARBA" id="ARBA00022490"/>
    </source>
</evidence>
<dbReference type="RefSeq" id="XP_018102164.1">
    <property type="nucleotide sequence ID" value="XM_018246675.2"/>
</dbReference>
<evidence type="ECO:0000256" key="3">
    <source>
        <dbReference type="ARBA" id="ARBA00004245"/>
    </source>
</evidence>
<dbReference type="OrthoDB" id="6288248at2759"/>
<dbReference type="PANTHER" id="PTHR14320">
    <property type="entry name" value="COILED-COIL DOMAIN-CONTAINING PROTEIN 181"/>
    <property type="match status" value="1"/>
</dbReference>
<dbReference type="PaxDb" id="8355-A0A1L8HF80"/>
<dbReference type="Proteomes" id="UP000186698">
    <property type="component" value="Chromosome 2L"/>
</dbReference>
<protein>
    <recommendedName>
        <fullName evidence="5">Coiled-coil domain-containing protein 181</fullName>
    </recommendedName>
</protein>
<sequence>MSEKREDTDYDYEDDFEKDLDWLINEDAQSNADVQKEIKQEENGDEHSEKENIAPIPEVDTANPRYELTAKDEGEAEYEANDTEDEEARRYIAEKIEEANKLLETEIIDENRERKLKFKDNLVDLEVPPVEYHENGRNESGDENIVDGLSQLHLSNTALTNEHRDDNGHAREQKDGKILIEKDGKFELVTLSDIESQSFLPPINNSSSEKDMQKSLLNAQQPSTLGKEGTVGQKGIDGYNDVYLPQPPSTPKARPSSAAHLMKFSHRMNSPRRVQSAGLPSRNTTFCLSPEQKELQKRTHERQMKQKKEEEEHKKEEEEQKRKENEIAFKVWIHKKKDQFAEERRIQQAKLLEVMSVTEEERDPQKAFNLWLKRKHKERLREQKIDDLKKQEAIAYLQERGEGEKAFKRWLKEKRIQKRTEQQAALERSRRLLLDARRKKQIQTLLYSISDSRSFRYVDNYT</sequence>
<dbReference type="GO" id="GO:0031514">
    <property type="term" value="C:motile cilium"/>
    <property type="evidence" value="ECO:0007669"/>
    <property type="project" value="UniProtKB-SubCell"/>
</dbReference>
<keyword evidence="12" id="KW-0966">Cell projection</keyword>
<dbReference type="GeneID" id="108708206"/>
<evidence type="ECO:0000313" key="15">
    <source>
        <dbReference type="Proteomes" id="UP000186698"/>
    </source>
</evidence>
<evidence type="ECO:0000256" key="4">
    <source>
        <dbReference type="ARBA" id="ARBA00005737"/>
    </source>
</evidence>
<evidence type="ECO:0000256" key="12">
    <source>
        <dbReference type="ARBA" id="ARBA00023273"/>
    </source>
</evidence>
<dbReference type="InterPro" id="IPR026687">
    <property type="entry name" value="CCDC181"/>
</dbReference>
<keyword evidence="10" id="KW-0969">Cilium</keyword>
<comment type="subunit">
    <text evidence="13">Homodimer. Interacts with HOOK1. Interacts with HOOK2. Interacts with HOOK3.</text>
</comment>
<keyword evidence="8" id="KW-0282">Flagellum</keyword>
<evidence type="ECO:0000313" key="17">
    <source>
        <dbReference type="RefSeq" id="XP_018102164.1"/>
    </source>
</evidence>
<reference evidence="16 17" key="1">
    <citation type="submission" date="2025-04" db="UniProtKB">
        <authorList>
            <consortium name="RefSeq"/>
        </authorList>
    </citation>
    <scope>IDENTIFICATION</scope>
    <source>
        <strain evidence="16 17">J_2021</strain>
        <tissue evidence="16 17">Erythrocytes</tissue>
    </source>
</reference>
<organism evidence="15 18">
    <name type="scientific">Xenopus laevis</name>
    <name type="common">African clawed frog</name>
    <dbReference type="NCBI Taxonomy" id="8355"/>
    <lineage>
        <taxon>Eukaryota</taxon>
        <taxon>Metazoa</taxon>
        <taxon>Chordata</taxon>
        <taxon>Craniata</taxon>
        <taxon>Vertebrata</taxon>
        <taxon>Euteleostomi</taxon>
        <taxon>Amphibia</taxon>
        <taxon>Batrachia</taxon>
        <taxon>Anura</taxon>
        <taxon>Pipoidea</taxon>
        <taxon>Pipidae</taxon>
        <taxon>Xenopodinae</taxon>
        <taxon>Xenopus</taxon>
        <taxon>Xenopus</taxon>
    </lineage>
</organism>
<dbReference type="CTD" id="108708206"/>